<name>A0A061BKD5_BABBI</name>
<reference evidence="3" key="2">
    <citation type="submission" date="2014-06" db="EMBL/GenBank/DDBJ databases">
        <authorList>
            <person name="Aslett M."/>
            <person name="De Silva Nishadi"/>
        </authorList>
    </citation>
    <scope>NUCLEOTIDE SEQUENCE</scope>
    <source>
        <strain evidence="3">Bond</strain>
    </source>
</reference>
<dbReference type="EMBL" id="LK055233">
    <property type="protein sequence ID" value="CDR71902.1"/>
    <property type="molecule type" value="Genomic_DNA"/>
</dbReference>
<dbReference type="RefSeq" id="XP_012770844.1">
    <property type="nucleotide sequence ID" value="XM_012915390.1"/>
</dbReference>
<sequence>MAFLNHTNNLCFVTLPSPSSSAELDKLQSKLDALEKVKKLCEFLTNLNNQQNEPKKLLDNLCTGLQTFLGFNSESKGYNGSGIVYSDLDRLCDAVMGFLSGVLGAVKDDEAVKTYDNYMTKKLKDVLDTLTSSIGTGRNGLAASVRAVKEWLEGYDTQITNKTNAVTNALTTLSNNLNDGYANIVESKKVDSLEKQLESWNSTVSDVAREIEVIEEEKISELDNALKNAVMNKIEPIKKSVAMLANSAKQDEFVQQASKVESELVKQRDIITDTVEDMVQNIRESVQSLETCKDQQIWLVKKTIERADAFLDRSLYTEYIYKILASFNQIECEVKNVYKSLNANKGVLENLVNKAREHFRSIRSGIQHGAGSEGNIEHQWDGFKVHLAKFVNGLYKQELEIDQDDIDVTNGLINEIESGVMNYGGNFAKRFDVAIGNVVRSIVSEKEGAVEKYIEQYVRRNNKYFKADVKAKLEGTGNTQIAAFVASHLSPIIEKQLQLHISQKIKQFEIVTDDSVDTVVGNIQTYLTTYAEAVDPIKVNTIVEMIEEHLEIVASAMKTQGYDNQYMTKIMKTVLTAVHAITLRVKEELNSFNTDSDNINYKFGKNIDESIKSFTQFDKLFKLTQQQVSEKFEDVKGKIGQLDTFLNKSEGKITRKLAHIEGDIIRLEKLQNDKNDIRNRESDVVIDRKGEEADRLMKELKIDLKHKLNEITVAVSNAGYALDTAIQSLLTTLNKSKDLCLQSVTSAFTTLTSEVRALFAEGHKADLAALKTLVDGQKAEIEKIIGEDKANNIKGLLQKIYGGLLYDRAGQNTNNTLEDMMETSKESAAQSREQSKFLSHLSTQFKSYSDAVLDYIRSQVKSSDSASDQSNQVGGLKNALDALLVHLNDTDTPYTINPLNKRIHLFDHKYDELLAILRTSLDTFTSPSPLLAPLKAGLSNFAQQLGLAYVNRYSGQTFKQLTKPVEPSKTAAAPEKPSIPDYDLTPEGRNCAKVCLTMVEILVNDFYELMKECQKSWKNKQINTYENNLFGKWLEEQGYEVNYKKGKQTGVLHDTIGMKGLKIYDELLNMNIGSSKRINLQAPWVMEIRKQKEADNKNPHQINVVDILQFLYGLTKTYYDVCHLRHIERPKSPSSVYQMLVWLTGLPHNRMNSTVSVGDISELFPKSDDEANGVGDGTIPVVDDDESLPAYPAPVTAANLREALRNVCTYAETVLISILGHGHANGVYAVDFNTNPDGFSYPTAPGACFDMLVDISKRLYDQLYFLFIQCSRTYETNSWRDCWYGRHVGGSDWRCNEKQCINQMGNQSADQKANQCCGQTCEQHPKCGLKSPLQSFLEDGLPGFLPHQFKNPGCKLDCSTANHRGLPCKTPMGFSDISNIASHTKQGEYIMNTLYRFCGQPDSPLNQLSTYLACLLSAPPATLGDMFAFFYNYLDGWHNQQLKERVSHREDAFDGAITKAYFGVKYDDFDLSLLFNAKHSDHNKHRDLISLVCGGDNKSVTNCGRYLQPINANTWTVFSKENADKYLSWIIYLTESFYKLLEQLYKECCANCTSAGSRCHGKTCVADCKVKSHYASLASAAKSKTPAPAPTEHQHNELCKPISHCPFTRPTLCKYGFVFKSLSNMSGENGELTMRTCKDLCNALQKVLSNKISDGAPLAKLVHEVIPKFIWAIRQKFFWTTVALWLLSLLYLLHIMVIRLDLLHIKSHLHSPSSHRIAAQSLLAAARVNKLNRVFYLQP</sequence>
<dbReference type="VEuPathDB" id="PiroplasmaDB:BBBOND_0005640"/>
<keyword evidence="2" id="KW-1133">Transmembrane helix</keyword>
<accession>A0A061BKD5</accession>
<keyword evidence="1" id="KW-0175">Coiled coil</keyword>
<gene>
    <name evidence="3" type="ORF">BBBOND_0005640</name>
</gene>
<evidence type="ECO:0008006" key="4">
    <source>
        <dbReference type="Google" id="ProtNLM"/>
    </source>
</evidence>
<dbReference type="GeneID" id="24562119"/>
<keyword evidence="2" id="KW-0472">Membrane</keyword>
<evidence type="ECO:0000256" key="2">
    <source>
        <dbReference type="SAM" id="Phobius"/>
    </source>
</evidence>
<evidence type="ECO:0000313" key="3">
    <source>
        <dbReference type="EMBL" id="CDR71902.1"/>
    </source>
</evidence>
<protein>
    <recommendedName>
        <fullName evidence="4">C3H1-type domain-containing protein</fullName>
    </recommendedName>
</protein>
<reference evidence="3" key="1">
    <citation type="journal article" date="2014" name="Nucleic Acids Res.">
        <title>The evolutionary dynamics of variant antigen genes in Babesia reveal a history of genomic innovation underlying host-parasite interaction.</title>
        <authorList>
            <person name="Jackson A.P."/>
            <person name="Otto T.D."/>
            <person name="Darby A."/>
            <person name="Ramaprasad A."/>
            <person name="Xia D."/>
            <person name="Echaide I.E."/>
            <person name="Farber M."/>
            <person name="Gahlot S."/>
            <person name="Gamble J."/>
            <person name="Gupta D."/>
            <person name="Gupta Y."/>
            <person name="Jackson L."/>
            <person name="Malandrin L."/>
            <person name="Malas T.B."/>
            <person name="Moussa E."/>
            <person name="Nair M."/>
            <person name="Reid AJ."/>
            <person name="Sanders M."/>
            <person name="Sharma J."/>
            <person name="Tracey A."/>
            <person name="Quail M.A."/>
            <person name="Weir W."/>
            <person name="Wastling J.M."/>
            <person name="Hall N."/>
            <person name="Willadsen P."/>
            <person name="Lingelbach K."/>
            <person name="Shiels B."/>
            <person name="Tait A."/>
            <person name="Berriman M."/>
            <person name="Allred D.R."/>
            <person name="Pain A."/>
        </authorList>
    </citation>
    <scope>NUCLEOTIDE SEQUENCE</scope>
    <source>
        <strain evidence="3">Bond</strain>
    </source>
</reference>
<evidence type="ECO:0000256" key="1">
    <source>
        <dbReference type="SAM" id="Coils"/>
    </source>
</evidence>
<feature type="coiled-coil region" evidence="1">
    <location>
        <begin position="190"/>
        <end position="217"/>
    </location>
</feature>
<dbReference type="KEGG" id="bbig:BBBOND_0005640"/>
<keyword evidence="2" id="KW-0812">Transmembrane</keyword>
<proteinExistence type="predicted"/>
<dbReference type="OrthoDB" id="366897at2759"/>
<feature type="transmembrane region" description="Helical" evidence="2">
    <location>
        <begin position="1677"/>
        <end position="1698"/>
    </location>
</feature>
<organism evidence="3">
    <name type="scientific">Babesia bigemina</name>
    <dbReference type="NCBI Taxonomy" id="5866"/>
    <lineage>
        <taxon>Eukaryota</taxon>
        <taxon>Sar</taxon>
        <taxon>Alveolata</taxon>
        <taxon>Apicomplexa</taxon>
        <taxon>Aconoidasida</taxon>
        <taxon>Piroplasmida</taxon>
        <taxon>Babesiidae</taxon>
        <taxon>Babesia</taxon>
    </lineage>
</organism>